<comment type="caution">
    <text evidence="1">The sequence shown here is derived from an EMBL/GenBank/DDBJ whole genome shotgun (WGS) entry which is preliminary data.</text>
</comment>
<dbReference type="EMBL" id="BLAY01000071">
    <property type="protein sequence ID" value="GET39685.1"/>
    <property type="molecule type" value="Genomic_DNA"/>
</dbReference>
<name>A0AAV3XHT4_9CYAN</name>
<protein>
    <submittedName>
        <fullName evidence="1">Uncharacterized protein</fullName>
    </submittedName>
</protein>
<sequence length="89" mass="10061">MSLNAAIFSTSHSRALLLSSPLGLEIISFTTNYDKITLTYHGNLTKIQYGIGFFIQILPKYLSMFPDNFGVPLTKLIGFKAYLSPKWHF</sequence>
<dbReference type="Proteomes" id="UP001050975">
    <property type="component" value="Unassembled WGS sequence"/>
</dbReference>
<evidence type="ECO:0000313" key="2">
    <source>
        <dbReference type="Proteomes" id="UP001050975"/>
    </source>
</evidence>
<evidence type="ECO:0000313" key="1">
    <source>
        <dbReference type="EMBL" id="GET39685.1"/>
    </source>
</evidence>
<reference evidence="1" key="1">
    <citation type="submission" date="2019-10" db="EMBL/GenBank/DDBJ databases">
        <title>Draft genome sequece of Microseira wollei NIES-4236.</title>
        <authorList>
            <person name="Yamaguchi H."/>
            <person name="Suzuki S."/>
            <person name="Kawachi M."/>
        </authorList>
    </citation>
    <scope>NUCLEOTIDE SEQUENCE</scope>
    <source>
        <strain evidence="1">NIES-4236</strain>
    </source>
</reference>
<gene>
    <name evidence="1" type="ORF">MiSe_44570</name>
</gene>
<keyword evidence="2" id="KW-1185">Reference proteome</keyword>
<proteinExistence type="predicted"/>
<organism evidence="1 2">
    <name type="scientific">Microseira wollei NIES-4236</name>
    <dbReference type="NCBI Taxonomy" id="2530354"/>
    <lineage>
        <taxon>Bacteria</taxon>
        <taxon>Bacillati</taxon>
        <taxon>Cyanobacteriota</taxon>
        <taxon>Cyanophyceae</taxon>
        <taxon>Oscillatoriophycideae</taxon>
        <taxon>Aerosakkonematales</taxon>
        <taxon>Aerosakkonemataceae</taxon>
        <taxon>Microseira</taxon>
    </lineage>
</organism>
<accession>A0AAV3XHT4</accession>
<dbReference type="AlphaFoldDB" id="A0AAV3XHT4"/>